<dbReference type="GO" id="GO:0016539">
    <property type="term" value="P:intein-mediated protein splicing"/>
    <property type="evidence" value="ECO:0007669"/>
    <property type="project" value="InterPro"/>
</dbReference>
<evidence type="ECO:0000259" key="5">
    <source>
        <dbReference type="SMART" id="SM00306"/>
    </source>
</evidence>
<organism evidence="8">
    <name type="scientific">Thelazia callipaeda</name>
    <name type="common">Oriental eyeworm</name>
    <name type="synonym">Parasitic nematode</name>
    <dbReference type="NCBI Taxonomy" id="103827"/>
    <lineage>
        <taxon>Eukaryota</taxon>
        <taxon>Metazoa</taxon>
        <taxon>Ecdysozoa</taxon>
        <taxon>Nematoda</taxon>
        <taxon>Chromadorea</taxon>
        <taxon>Rhabditida</taxon>
        <taxon>Spirurina</taxon>
        <taxon>Spiruromorpha</taxon>
        <taxon>Thelazioidea</taxon>
        <taxon>Thelaziidae</taxon>
        <taxon>Thelazia</taxon>
    </lineage>
</organism>
<dbReference type="SMART" id="SM00306">
    <property type="entry name" value="HintN"/>
    <property type="match status" value="1"/>
</dbReference>
<dbReference type="PROSITE" id="PS50817">
    <property type="entry name" value="INTEIN_N_TER"/>
    <property type="match status" value="1"/>
</dbReference>
<dbReference type="OrthoDB" id="5212at2759"/>
<evidence type="ECO:0000256" key="3">
    <source>
        <dbReference type="ARBA" id="ARBA00022729"/>
    </source>
</evidence>
<protein>
    <submittedName>
        <fullName evidence="8">HintN domain-containing protein</fullName>
    </submittedName>
</protein>
<evidence type="ECO:0000313" key="8">
    <source>
        <dbReference type="WBParaSite" id="TCLT_0000444901-mRNA-1"/>
    </source>
</evidence>
<dbReference type="CDD" id="cd00081">
    <property type="entry name" value="Hint"/>
    <property type="match status" value="1"/>
</dbReference>
<dbReference type="PANTHER" id="PTHR46706">
    <property type="entry name" value="PROTEIN QUA-1-RELATED"/>
    <property type="match status" value="1"/>
</dbReference>
<evidence type="ECO:0000313" key="6">
    <source>
        <dbReference type="EMBL" id="VDN01548.1"/>
    </source>
</evidence>
<proteinExistence type="predicted"/>
<accession>A0A0N5CVU9</accession>
<evidence type="ECO:0000313" key="7">
    <source>
        <dbReference type="Proteomes" id="UP000276776"/>
    </source>
</evidence>
<dbReference type="InterPro" id="IPR003587">
    <property type="entry name" value="Hint_dom_N"/>
</dbReference>
<reference evidence="6 7" key="2">
    <citation type="submission" date="2018-11" db="EMBL/GenBank/DDBJ databases">
        <authorList>
            <consortium name="Pathogen Informatics"/>
        </authorList>
    </citation>
    <scope>NUCLEOTIDE SEQUENCE [LARGE SCALE GENOMIC DNA]</scope>
</reference>
<dbReference type="STRING" id="103827.A0A0N5CVU9"/>
<evidence type="ECO:0000259" key="4">
    <source>
        <dbReference type="SMART" id="SM00305"/>
    </source>
</evidence>
<name>A0A0N5CVU9_THECL</name>
<dbReference type="Gene3D" id="2.170.16.10">
    <property type="entry name" value="Hedgehog/Intein (Hint) domain"/>
    <property type="match status" value="1"/>
</dbReference>
<reference evidence="8" key="1">
    <citation type="submission" date="2017-02" db="UniProtKB">
        <authorList>
            <consortium name="WormBaseParasite"/>
        </authorList>
    </citation>
    <scope>IDENTIFICATION</scope>
</reference>
<dbReference type="InterPro" id="IPR001657">
    <property type="entry name" value="Hedgehog"/>
</dbReference>
<dbReference type="SUPFAM" id="SSF51294">
    <property type="entry name" value="Hedgehog/intein (Hint) domain"/>
    <property type="match status" value="1"/>
</dbReference>
<dbReference type="InterPro" id="IPR036844">
    <property type="entry name" value="Hint_dom_sf"/>
</dbReference>
<dbReference type="InterPro" id="IPR006141">
    <property type="entry name" value="Intein_N"/>
</dbReference>
<dbReference type="AlphaFoldDB" id="A0A0N5CVU9"/>
<dbReference type="GO" id="GO:0048731">
    <property type="term" value="P:system development"/>
    <property type="evidence" value="ECO:0007669"/>
    <property type="project" value="UniProtKB-ARBA"/>
</dbReference>
<keyword evidence="7" id="KW-1185">Reference proteome</keyword>
<dbReference type="WBParaSite" id="TCLT_0000444901-mRNA-1">
    <property type="protein sequence ID" value="TCLT_0000444901-mRNA-1"/>
    <property type="gene ID" value="TCLT_0000444901"/>
</dbReference>
<dbReference type="Pfam" id="PF01079">
    <property type="entry name" value="Hint"/>
    <property type="match status" value="1"/>
</dbReference>
<dbReference type="InterPro" id="IPR052140">
    <property type="entry name" value="Dev_Signal_Hedgehog-like"/>
</dbReference>
<sequence length="624" mass="70849">MNRAISSHQQSTIDSSCNEYTLPLSFENDKFGNPILSCSSLSCFGEKRFNELERGELIPGSRIKTKGLSDVESHNSKTRCYKFYENNSCTSETQWTAGIYLEEDGNNVKAKWKCCSNEDMQYSIALKTVIVKIGQRYKGGEVYQNRRRVAFDLIKEINVSYDENHRPCYELKIVRLACVSKSSSIKKKSVANENRETDALVKDISSEFDAEEYISANLHRAKYSKPNSRFTILGDENMDNFYHPRHRISQRRMLSFRRRPFYKPILDEYDYYDYDPVIFRRPSGHRRIITNDGLWPINLGTVGHSRSIVASGGSPSSLNEIASSNTVDNSDYHQFVDSDSVAVSVTSFPSESYNQPSFVNEYNVGARYQPTQIEVQPATGQVPYPNVQYPPQRTIIQTEPKPSAVIQRPIPTYSGTVPYYNGYFETLQCFSGDVTVQTPDRIKRIDELKVGDQVLSIDESLISFSPVVIFLHRSSNESAVFNKIILKTGEMVKLTDYHLLYVTDCKAGEKLRLTYAKDVHLGQCLHVFNETFNNLVPIQIFEILRVTDQGIYAPLTATGDIIVNSILSSCHSNVIAQTLQQSIFSLLRKFRSSLFTKESTIGLLPGIEFLTKISDIFLPQSFTA</sequence>
<feature type="domain" description="Hint" evidence="4">
    <location>
        <begin position="532"/>
        <end position="576"/>
    </location>
</feature>
<evidence type="ECO:0000256" key="1">
    <source>
        <dbReference type="ARBA" id="ARBA00004239"/>
    </source>
</evidence>
<dbReference type="SMART" id="SM00305">
    <property type="entry name" value="HintC"/>
    <property type="match status" value="1"/>
</dbReference>
<dbReference type="InterPro" id="IPR001767">
    <property type="entry name" value="Hedgehog_Hint"/>
</dbReference>
<dbReference type="GO" id="GO:0016540">
    <property type="term" value="P:protein autoprocessing"/>
    <property type="evidence" value="ECO:0007669"/>
    <property type="project" value="InterPro"/>
</dbReference>
<feature type="domain" description="Hint" evidence="5">
    <location>
        <begin position="427"/>
        <end position="529"/>
    </location>
</feature>
<gene>
    <name evidence="6" type="ORF">TCLT_LOCUS4438</name>
</gene>
<dbReference type="GO" id="GO:0007267">
    <property type="term" value="P:cell-cell signaling"/>
    <property type="evidence" value="ECO:0007669"/>
    <property type="project" value="InterPro"/>
</dbReference>
<dbReference type="GO" id="GO:0005576">
    <property type="term" value="C:extracellular region"/>
    <property type="evidence" value="ECO:0007669"/>
    <property type="project" value="UniProtKB-SubCell"/>
</dbReference>
<dbReference type="PRINTS" id="PR00632">
    <property type="entry name" value="SONICHHOG"/>
</dbReference>
<dbReference type="OMA" id="YFETLQC"/>
<dbReference type="Proteomes" id="UP000276776">
    <property type="component" value="Unassembled WGS sequence"/>
</dbReference>
<dbReference type="InterPro" id="IPR003586">
    <property type="entry name" value="Hint_dom_C"/>
</dbReference>
<keyword evidence="2" id="KW-0217">Developmental protein</keyword>
<comment type="subcellular location">
    <subcellularLocation>
        <location evidence="1">Secreted</location>
        <location evidence="1">Extracellular space</location>
    </subcellularLocation>
</comment>
<dbReference type="PANTHER" id="PTHR46706:SF12">
    <property type="entry name" value="PROTEIN QUA-1-RELATED"/>
    <property type="match status" value="1"/>
</dbReference>
<keyword evidence="3" id="KW-0732">Signal</keyword>
<dbReference type="EMBL" id="UYYF01004288">
    <property type="protein sequence ID" value="VDN01548.1"/>
    <property type="molecule type" value="Genomic_DNA"/>
</dbReference>
<evidence type="ECO:0000256" key="2">
    <source>
        <dbReference type="ARBA" id="ARBA00022473"/>
    </source>
</evidence>